<organism evidence="7 8">
    <name type="scientific">Chitinophaga eiseniae</name>
    <dbReference type="NCBI Taxonomy" id="634771"/>
    <lineage>
        <taxon>Bacteria</taxon>
        <taxon>Pseudomonadati</taxon>
        <taxon>Bacteroidota</taxon>
        <taxon>Chitinophagia</taxon>
        <taxon>Chitinophagales</taxon>
        <taxon>Chitinophagaceae</taxon>
        <taxon>Chitinophaga</taxon>
    </lineage>
</organism>
<dbReference type="EMBL" id="JABAHZ010000009">
    <property type="protein sequence ID" value="NLR82313.1"/>
    <property type="molecule type" value="Genomic_DNA"/>
</dbReference>
<keyword evidence="4" id="KW-0804">Transcription</keyword>
<evidence type="ECO:0000313" key="8">
    <source>
        <dbReference type="Proteomes" id="UP000552864"/>
    </source>
</evidence>
<dbReference type="Gene3D" id="1.10.10.10">
    <property type="entry name" value="Winged helix-like DNA-binding domain superfamily/Winged helix DNA-binding domain"/>
    <property type="match status" value="1"/>
</dbReference>
<comment type="similarity">
    <text evidence="1">Belongs to the sigma-70 factor family. ECF subfamily.</text>
</comment>
<dbReference type="SUPFAM" id="SSF88946">
    <property type="entry name" value="Sigma2 domain of RNA polymerase sigma factors"/>
    <property type="match status" value="1"/>
</dbReference>
<dbReference type="GO" id="GO:0016987">
    <property type="term" value="F:sigma factor activity"/>
    <property type="evidence" value="ECO:0007669"/>
    <property type="project" value="UniProtKB-KW"/>
</dbReference>
<dbReference type="InterPro" id="IPR039425">
    <property type="entry name" value="RNA_pol_sigma-70-like"/>
</dbReference>
<evidence type="ECO:0000256" key="1">
    <source>
        <dbReference type="ARBA" id="ARBA00010641"/>
    </source>
</evidence>
<feature type="domain" description="RNA polymerase sigma-70 region 2" evidence="5">
    <location>
        <begin position="24"/>
        <end position="90"/>
    </location>
</feature>
<dbReference type="PANTHER" id="PTHR43133">
    <property type="entry name" value="RNA POLYMERASE ECF-TYPE SIGMA FACTO"/>
    <property type="match status" value="1"/>
</dbReference>
<evidence type="ECO:0000256" key="3">
    <source>
        <dbReference type="ARBA" id="ARBA00023082"/>
    </source>
</evidence>
<dbReference type="Pfam" id="PF04542">
    <property type="entry name" value="Sigma70_r2"/>
    <property type="match status" value="1"/>
</dbReference>
<name>A0A847SQK0_9BACT</name>
<dbReference type="GO" id="GO:0003677">
    <property type="term" value="F:DNA binding"/>
    <property type="evidence" value="ECO:0007669"/>
    <property type="project" value="InterPro"/>
</dbReference>
<dbReference type="InterPro" id="IPR007627">
    <property type="entry name" value="RNA_pol_sigma70_r2"/>
</dbReference>
<evidence type="ECO:0000259" key="5">
    <source>
        <dbReference type="Pfam" id="PF04542"/>
    </source>
</evidence>
<sequence>MEKLTDRQLLSLIQEGNHAAFTNLVNRYWEEIFIYIKSRIRQSADAQDMVQDIFISCWNSRERLYVGDNGRLNAYLYQAARYTIIDYFAKPGTTVYNDILLEQAADYEKEDNFESKIYLKELEHCIREEVSLLPERLRTPYLLSREANMSMKDIALKLSLSEQTVKNNITLALRTLRTRLHENGHYLGTLMLLLSLSN</sequence>
<dbReference type="GO" id="GO:0006352">
    <property type="term" value="P:DNA-templated transcription initiation"/>
    <property type="evidence" value="ECO:0007669"/>
    <property type="project" value="InterPro"/>
</dbReference>
<dbReference type="NCBIfam" id="TIGR02937">
    <property type="entry name" value="sigma70-ECF"/>
    <property type="match status" value="1"/>
</dbReference>
<dbReference type="SUPFAM" id="SSF88659">
    <property type="entry name" value="Sigma3 and sigma4 domains of RNA polymerase sigma factors"/>
    <property type="match status" value="1"/>
</dbReference>
<dbReference type="Pfam" id="PF08281">
    <property type="entry name" value="Sigma70_r4_2"/>
    <property type="match status" value="1"/>
</dbReference>
<comment type="caution">
    <text evidence="7">The sequence shown here is derived from an EMBL/GenBank/DDBJ whole genome shotgun (WGS) entry which is preliminary data.</text>
</comment>
<evidence type="ECO:0000256" key="2">
    <source>
        <dbReference type="ARBA" id="ARBA00023015"/>
    </source>
</evidence>
<feature type="domain" description="RNA polymerase sigma factor 70 region 4 type 2" evidence="6">
    <location>
        <begin position="125"/>
        <end position="176"/>
    </location>
</feature>
<dbReference type="InterPro" id="IPR013325">
    <property type="entry name" value="RNA_pol_sigma_r2"/>
</dbReference>
<dbReference type="AlphaFoldDB" id="A0A847SQK0"/>
<dbReference type="RefSeq" id="WP_168742278.1">
    <property type="nucleotide sequence ID" value="NZ_JABAHZ010000009.1"/>
</dbReference>
<keyword evidence="2" id="KW-0805">Transcription regulation</keyword>
<dbReference type="InterPro" id="IPR013324">
    <property type="entry name" value="RNA_pol_sigma_r3/r4-like"/>
</dbReference>
<proteinExistence type="inferred from homology"/>
<dbReference type="InterPro" id="IPR013249">
    <property type="entry name" value="RNA_pol_sigma70_r4_t2"/>
</dbReference>
<keyword evidence="8" id="KW-1185">Reference proteome</keyword>
<dbReference type="Gene3D" id="1.10.1740.10">
    <property type="match status" value="1"/>
</dbReference>
<dbReference type="Proteomes" id="UP000552864">
    <property type="component" value="Unassembled WGS sequence"/>
</dbReference>
<dbReference type="InterPro" id="IPR036388">
    <property type="entry name" value="WH-like_DNA-bd_sf"/>
</dbReference>
<evidence type="ECO:0000259" key="6">
    <source>
        <dbReference type="Pfam" id="PF08281"/>
    </source>
</evidence>
<accession>A0A847SQK0</accession>
<keyword evidence="3" id="KW-0731">Sigma factor</keyword>
<gene>
    <name evidence="7" type="ORF">HGH91_27095</name>
</gene>
<dbReference type="PANTHER" id="PTHR43133:SF46">
    <property type="entry name" value="RNA POLYMERASE SIGMA-70 FACTOR ECF SUBFAMILY"/>
    <property type="match status" value="1"/>
</dbReference>
<dbReference type="InterPro" id="IPR014284">
    <property type="entry name" value="RNA_pol_sigma-70_dom"/>
</dbReference>
<evidence type="ECO:0000313" key="7">
    <source>
        <dbReference type="EMBL" id="NLR82313.1"/>
    </source>
</evidence>
<reference evidence="7 8" key="1">
    <citation type="submission" date="2020-04" db="EMBL/GenBank/DDBJ databases">
        <authorList>
            <person name="Yin C."/>
        </authorList>
    </citation>
    <scope>NUCLEOTIDE SEQUENCE [LARGE SCALE GENOMIC DNA]</scope>
    <source>
        <strain evidence="7 8">Ak56</strain>
    </source>
</reference>
<evidence type="ECO:0000256" key="4">
    <source>
        <dbReference type="ARBA" id="ARBA00023163"/>
    </source>
</evidence>
<protein>
    <submittedName>
        <fullName evidence="7">Sigma-70 family RNA polymerase sigma factor</fullName>
    </submittedName>
</protein>